<organism evidence="14 15">
    <name type="scientific">Skeletonema marinoi</name>
    <dbReference type="NCBI Taxonomy" id="267567"/>
    <lineage>
        <taxon>Eukaryota</taxon>
        <taxon>Sar</taxon>
        <taxon>Stramenopiles</taxon>
        <taxon>Ochrophyta</taxon>
        <taxon>Bacillariophyta</taxon>
        <taxon>Coscinodiscophyceae</taxon>
        <taxon>Thalassiosirophycidae</taxon>
        <taxon>Thalassiosirales</taxon>
        <taxon>Skeletonemataceae</taxon>
        <taxon>Skeletonema</taxon>
        <taxon>Skeletonema marinoi-dohrnii complex</taxon>
    </lineage>
</organism>
<dbReference type="PRINTS" id="PR00756">
    <property type="entry name" value="ALADIPTASE"/>
</dbReference>
<dbReference type="AlphaFoldDB" id="A0AAD8Y4Y1"/>
<gene>
    <name evidence="14" type="ORF">QTG54_010202</name>
</gene>
<evidence type="ECO:0000256" key="5">
    <source>
        <dbReference type="ARBA" id="ARBA00022801"/>
    </source>
</evidence>
<dbReference type="SUPFAM" id="SSF63737">
    <property type="entry name" value="Leukotriene A4 hydrolase N-terminal domain"/>
    <property type="match status" value="1"/>
</dbReference>
<dbReference type="GO" id="GO:0043171">
    <property type="term" value="P:peptide catabolic process"/>
    <property type="evidence" value="ECO:0007669"/>
    <property type="project" value="TreeGrafter"/>
</dbReference>
<keyword evidence="3 10" id="KW-0645">Protease</keyword>
<feature type="domain" description="ERAP1-like C-terminal" evidence="12">
    <location>
        <begin position="458"/>
        <end position="753"/>
    </location>
</feature>
<evidence type="ECO:0000256" key="4">
    <source>
        <dbReference type="ARBA" id="ARBA00022723"/>
    </source>
</evidence>
<evidence type="ECO:0000256" key="8">
    <source>
        <dbReference type="PIRSR" id="PIRSR634016-3"/>
    </source>
</evidence>
<keyword evidence="6 8" id="KW-0862">Zinc</keyword>
<dbReference type="Pfam" id="PF01433">
    <property type="entry name" value="Peptidase_M1"/>
    <property type="match status" value="1"/>
</dbReference>
<dbReference type="EC" id="3.4.11.-" evidence="10"/>
<name>A0AAD8Y4Y1_9STRA</name>
<keyword evidence="7 10" id="KW-0482">Metalloprotease</keyword>
<dbReference type="InterPro" id="IPR045357">
    <property type="entry name" value="Aminopeptidase_N-like_N"/>
</dbReference>
<comment type="similarity">
    <text evidence="1 10">Belongs to the peptidase M1 family.</text>
</comment>
<feature type="domain" description="Peptidase M1 membrane alanine aminopeptidase" evidence="11">
    <location>
        <begin position="287"/>
        <end position="403"/>
    </location>
</feature>
<dbReference type="PANTHER" id="PTHR11533">
    <property type="entry name" value="PROTEASE M1 ZINC METALLOPROTEASE"/>
    <property type="match status" value="1"/>
</dbReference>
<evidence type="ECO:0000259" key="11">
    <source>
        <dbReference type="Pfam" id="PF01433"/>
    </source>
</evidence>
<evidence type="ECO:0000259" key="12">
    <source>
        <dbReference type="Pfam" id="PF11838"/>
    </source>
</evidence>
<dbReference type="Gene3D" id="2.60.40.1730">
    <property type="entry name" value="tricorn interacting facor f3 domain"/>
    <property type="match status" value="1"/>
</dbReference>
<evidence type="ECO:0000256" key="1">
    <source>
        <dbReference type="ARBA" id="ARBA00010136"/>
    </source>
</evidence>
<dbReference type="InterPro" id="IPR034016">
    <property type="entry name" value="M1_APN-typ"/>
</dbReference>
<evidence type="ECO:0000256" key="3">
    <source>
        <dbReference type="ARBA" id="ARBA00022670"/>
    </source>
</evidence>
<dbReference type="Proteomes" id="UP001224775">
    <property type="component" value="Unassembled WGS sequence"/>
</dbReference>
<dbReference type="EMBL" id="JATAAI010000019">
    <property type="protein sequence ID" value="KAK1738886.1"/>
    <property type="molecule type" value="Genomic_DNA"/>
</dbReference>
<evidence type="ECO:0000259" key="13">
    <source>
        <dbReference type="Pfam" id="PF17900"/>
    </source>
</evidence>
<feature type="binding site" evidence="8">
    <location>
        <position position="301"/>
    </location>
    <ligand>
        <name>Zn(2+)</name>
        <dbReference type="ChEBI" id="CHEBI:29105"/>
        <note>catalytic</note>
    </ligand>
</feature>
<evidence type="ECO:0000256" key="6">
    <source>
        <dbReference type="ARBA" id="ARBA00022833"/>
    </source>
</evidence>
<dbReference type="Pfam" id="PF11838">
    <property type="entry name" value="ERAP1_C"/>
    <property type="match status" value="1"/>
</dbReference>
<reference evidence="14" key="1">
    <citation type="submission" date="2023-06" db="EMBL/GenBank/DDBJ databases">
        <title>Survivors Of The Sea: Transcriptome response of Skeletonema marinoi to long-term dormancy.</title>
        <authorList>
            <person name="Pinder M.I.M."/>
            <person name="Kourtchenko O."/>
            <person name="Robertson E.K."/>
            <person name="Larsson T."/>
            <person name="Maumus F."/>
            <person name="Osuna-Cruz C.M."/>
            <person name="Vancaester E."/>
            <person name="Stenow R."/>
            <person name="Vandepoele K."/>
            <person name="Ploug H."/>
            <person name="Bruchert V."/>
            <person name="Godhe A."/>
            <person name="Topel M."/>
        </authorList>
    </citation>
    <scope>NUCLEOTIDE SEQUENCE</scope>
    <source>
        <strain evidence="14">R05AC</strain>
    </source>
</reference>
<dbReference type="InterPro" id="IPR001930">
    <property type="entry name" value="Peptidase_M1"/>
</dbReference>
<dbReference type="InterPro" id="IPR027268">
    <property type="entry name" value="Peptidase_M4/M1_CTD_sf"/>
</dbReference>
<dbReference type="Gene3D" id="1.10.390.10">
    <property type="entry name" value="Neutral Protease Domain 2"/>
    <property type="match status" value="1"/>
</dbReference>
<dbReference type="GO" id="GO:0070006">
    <property type="term" value="F:metalloaminopeptidase activity"/>
    <property type="evidence" value="ECO:0007669"/>
    <property type="project" value="TreeGrafter"/>
</dbReference>
<evidence type="ECO:0000256" key="9">
    <source>
        <dbReference type="PIRSR" id="PIRSR634016-4"/>
    </source>
</evidence>
<dbReference type="GO" id="GO:0006508">
    <property type="term" value="P:proteolysis"/>
    <property type="evidence" value="ECO:0007669"/>
    <property type="project" value="UniProtKB-KW"/>
</dbReference>
<dbReference type="InterPro" id="IPR042097">
    <property type="entry name" value="Aminopeptidase_N-like_N_sf"/>
</dbReference>
<sequence length="759" mass="83451">MASSSSDKAAGRVLLPLNINPTRYDITLTPDLTAFTFAGITTIELTTAHDVSTSTIIMHAKELCFANASYTVKDEPVDVHEAERFLFFGLLAHSTQFTLILTIHYTGFLNNQMAGFYRSSYTDIHGTKKTMASTQFESLDARRCFPCWDEPARKAVFELDAFSNMPELSHKTLEGGIKKELTFLDTPIMSTYLLAFVIGTTSHGVLVRVYTPPGKSDTGVFALHCATKSLDAYDDFFGFHTPSKVGYGGYSGVCCRSDGELGSVTYREVDLLIDPTKASIGASVVWNLVTMTWWDDLWLNEGFASWAENWAADVLYPQWSMWDQFTTGHLSAALRLDALKSSHPIQVPIHHAEEVEEVFDAISYCKGGSVVKMIRAVLGMKAFQKGLGNYMKKHAYGNTETFDCGRLGRIAVDCLVVLVDGSPLSAEDVEKKWCIPILTCTEEERKRQRHCAFAKGGWVKLNAGQDVPMRVKVTSTMIDRLSLGIQSKTLPPADRAALLSDAYALVKAGKMQPEGLIKLLSSYKNEDSSLFGRLDAVMSDDPVMSKNFSALAKKIVLGLLGQVGWEAKSDDGHLDVLLRGMMIGLLSSFCYDDESVAAEALKRFHAFQADHSDMKSLPSDMRSSVFKIVLKNGGTKEFEDVKAYFDQASDNAERKHVLGSLGHTPVPKLKNATLEWAISGEIKLQDFFYPMGAVALSLGFMQKNFNAIKTMIGNANSSLMDAVIVSCAGGFCSNEKADEIEAFFKANPVLGLQEDSADT</sequence>
<evidence type="ECO:0000256" key="2">
    <source>
        <dbReference type="ARBA" id="ARBA00022438"/>
    </source>
</evidence>
<proteinExistence type="inferred from homology"/>
<dbReference type="InterPro" id="IPR014782">
    <property type="entry name" value="Peptidase_M1_dom"/>
</dbReference>
<comment type="cofactor">
    <cofactor evidence="8 10">
        <name>Zn(2+)</name>
        <dbReference type="ChEBI" id="CHEBI:29105"/>
    </cofactor>
    <text evidence="8 10">Binds 1 zinc ion per subunit.</text>
</comment>
<protein>
    <recommendedName>
        <fullName evidence="10">Aminopeptidase</fullName>
        <ecNumber evidence="10">3.4.11.-</ecNumber>
    </recommendedName>
</protein>
<dbReference type="GO" id="GO:0016020">
    <property type="term" value="C:membrane"/>
    <property type="evidence" value="ECO:0007669"/>
    <property type="project" value="TreeGrafter"/>
</dbReference>
<evidence type="ECO:0000313" key="14">
    <source>
        <dbReference type="EMBL" id="KAK1738886.1"/>
    </source>
</evidence>
<accession>A0AAD8Y4Y1</accession>
<dbReference type="Gene3D" id="1.25.50.20">
    <property type="match status" value="1"/>
</dbReference>
<evidence type="ECO:0000256" key="7">
    <source>
        <dbReference type="ARBA" id="ARBA00023049"/>
    </source>
</evidence>
<feature type="site" description="Transition state stabilizer" evidence="9">
    <location>
        <position position="364"/>
    </location>
</feature>
<evidence type="ECO:0000313" key="15">
    <source>
        <dbReference type="Proteomes" id="UP001224775"/>
    </source>
</evidence>
<keyword evidence="15" id="KW-1185">Reference proteome</keyword>
<feature type="domain" description="Aminopeptidase N-like N-terminal" evidence="13">
    <location>
        <begin position="21"/>
        <end position="193"/>
    </location>
</feature>
<keyword evidence="2 10" id="KW-0031">Aminopeptidase</keyword>
<dbReference type="GO" id="GO:0008270">
    <property type="term" value="F:zinc ion binding"/>
    <property type="evidence" value="ECO:0007669"/>
    <property type="project" value="UniProtKB-UniRule"/>
</dbReference>
<dbReference type="InterPro" id="IPR024571">
    <property type="entry name" value="ERAP1-like_C_dom"/>
</dbReference>
<dbReference type="CDD" id="cd09601">
    <property type="entry name" value="M1_APN-Q_like"/>
    <property type="match status" value="1"/>
</dbReference>
<keyword evidence="5 10" id="KW-0378">Hydrolase</keyword>
<dbReference type="GO" id="GO:0005737">
    <property type="term" value="C:cytoplasm"/>
    <property type="evidence" value="ECO:0007669"/>
    <property type="project" value="TreeGrafter"/>
</dbReference>
<comment type="caution">
    <text evidence="14">The sequence shown here is derived from an EMBL/GenBank/DDBJ whole genome shotgun (WGS) entry which is preliminary data.</text>
</comment>
<dbReference type="GO" id="GO:0042277">
    <property type="term" value="F:peptide binding"/>
    <property type="evidence" value="ECO:0007669"/>
    <property type="project" value="TreeGrafter"/>
</dbReference>
<dbReference type="SUPFAM" id="SSF55486">
    <property type="entry name" value="Metalloproteases ('zincins'), catalytic domain"/>
    <property type="match status" value="1"/>
</dbReference>
<evidence type="ECO:0000256" key="10">
    <source>
        <dbReference type="RuleBase" id="RU364040"/>
    </source>
</evidence>
<dbReference type="GO" id="GO:0005615">
    <property type="term" value="C:extracellular space"/>
    <property type="evidence" value="ECO:0007669"/>
    <property type="project" value="TreeGrafter"/>
</dbReference>
<dbReference type="PANTHER" id="PTHR11533:SF174">
    <property type="entry name" value="PUROMYCIN-SENSITIVE AMINOPEPTIDASE-RELATED"/>
    <property type="match status" value="1"/>
</dbReference>
<keyword evidence="4 8" id="KW-0479">Metal-binding</keyword>
<dbReference type="Pfam" id="PF17900">
    <property type="entry name" value="Peptidase_M1_N"/>
    <property type="match status" value="1"/>
</dbReference>
<dbReference type="InterPro" id="IPR050344">
    <property type="entry name" value="Peptidase_M1_aminopeptidases"/>
</dbReference>